<evidence type="ECO:0000256" key="1">
    <source>
        <dbReference type="SAM" id="MobiDB-lite"/>
    </source>
</evidence>
<protein>
    <submittedName>
        <fullName evidence="2">Uncharacterized protein</fullName>
    </submittedName>
</protein>
<dbReference type="EMBL" id="BARV01007160">
    <property type="protein sequence ID" value="GAI04246.1"/>
    <property type="molecule type" value="Genomic_DNA"/>
</dbReference>
<proteinExistence type="predicted"/>
<gene>
    <name evidence="2" type="ORF">S06H3_14626</name>
</gene>
<reference evidence="2" key="1">
    <citation type="journal article" date="2014" name="Front. Microbiol.">
        <title>High frequency of phylogenetically diverse reductive dehalogenase-homologous genes in deep subseafloor sedimentary metagenomes.</title>
        <authorList>
            <person name="Kawai M."/>
            <person name="Futagami T."/>
            <person name="Toyoda A."/>
            <person name="Takaki Y."/>
            <person name="Nishi S."/>
            <person name="Hori S."/>
            <person name="Arai W."/>
            <person name="Tsubouchi T."/>
            <person name="Morono Y."/>
            <person name="Uchiyama I."/>
            <person name="Ito T."/>
            <person name="Fujiyama A."/>
            <person name="Inagaki F."/>
            <person name="Takami H."/>
        </authorList>
    </citation>
    <scope>NUCLEOTIDE SEQUENCE</scope>
    <source>
        <strain evidence="2">Expedition CK06-06</strain>
    </source>
</reference>
<comment type="caution">
    <text evidence="2">The sequence shown here is derived from an EMBL/GenBank/DDBJ whole genome shotgun (WGS) entry which is preliminary data.</text>
</comment>
<feature type="non-terminal residue" evidence="2">
    <location>
        <position position="50"/>
    </location>
</feature>
<accession>X1LEG7</accession>
<sequence length="50" mass="5663">MPVIDFMGTKLYIQMKPTFRGAKAPVLKKVPFTADNPTPNQRKARSWLAT</sequence>
<feature type="region of interest" description="Disordered" evidence="1">
    <location>
        <begin position="31"/>
        <end position="50"/>
    </location>
</feature>
<dbReference type="AlphaFoldDB" id="X1LEG7"/>
<name>X1LEG7_9ZZZZ</name>
<evidence type="ECO:0000313" key="2">
    <source>
        <dbReference type="EMBL" id="GAI04246.1"/>
    </source>
</evidence>
<organism evidence="2">
    <name type="scientific">marine sediment metagenome</name>
    <dbReference type="NCBI Taxonomy" id="412755"/>
    <lineage>
        <taxon>unclassified sequences</taxon>
        <taxon>metagenomes</taxon>
        <taxon>ecological metagenomes</taxon>
    </lineage>
</organism>